<dbReference type="Pfam" id="PF01844">
    <property type="entry name" value="HNH"/>
    <property type="match status" value="1"/>
</dbReference>
<dbReference type="InterPro" id="IPR003615">
    <property type="entry name" value="HNH_nuc"/>
</dbReference>
<accession>A0A2S0IDR0</accession>
<organism evidence="2 3">
    <name type="scientific">Achromobacter spanius</name>
    <dbReference type="NCBI Taxonomy" id="217203"/>
    <lineage>
        <taxon>Bacteria</taxon>
        <taxon>Pseudomonadati</taxon>
        <taxon>Pseudomonadota</taxon>
        <taxon>Betaproteobacteria</taxon>
        <taxon>Burkholderiales</taxon>
        <taxon>Alcaligenaceae</taxon>
        <taxon>Achromobacter</taxon>
    </lineage>
</organism>
<dbReference type="EMBL" id="CP023270">
    <property type="protein sequence ID" value="AVJ30170.1"/>
    <property type="molecule type" value="Genomic_DNA"/>
</dbReference>
<name>A0A2S0IDR0_9BURK</name>
<sequence>MKLTTLKPRIAMAASRLAVAPTPSTKRMTGRKLQNRRLRVWSADPHCAHCGALTVYPEGFELDHKVSLNDGGADTDENSQVLCVSRDPHGRKVGCHDAKTRQDMGYRSRT</sequence>
<dbReference type="GO" id="GO:0003676">
    <property type="term" value="F:nucleic acid binding"/>
    <property type="evidence" value="ECO:0007669"/>
    <property type="project" value="InterPro"/>
</dbReference>
<dbReference type="InterPro" id="IPR002711">
    <property type="entry name" value="HNH"/>
</dbReference>
<dbReference type="GO" id="GO:0004519">
    <property type="term" value="F:endonuclease activity"/>
    <property type="evidence" value="ECO:0007669"/>
    <property type="project" value="UniProtKB-KW"/>
</dbReference>
<dbReference type="GO" id="GO:0008270">
    <property type="term" value="F:zinc ion binding"/>
    <property type="evidence" value="ECO:0007669"/>
    <property type="project" value="InterPro"/>
</dbReference>
<dbReference type="SMART" id="SM00507">
    <property type="entry name" value="HNHc"/>
    <property type="match status" value="1"/>
</dbReference>
<dbReference type="AlphaFoldDB" id="A0A2S0IDR0"/>
<feature type="domain" description="HNH nuclease" evidence="1">
    <location>
        <begin position="35"/>
        <end position="88"/>
    </location>
</feature>
<protein>
    <submittedName>
        <fullName evidence="2">HNH endonuclease</fullName>
    </submittedName>
</protein>
<gene>
    <name evidence="2" type="ORF">CLM73_25425</name>
</gene>
<dbReference type="Gene3D" id="1.10.30.50">
    <property type="match status" value="1"/>
</dbReference>
<keyword evidence="2" id="KW-0540">Nuclease</keyword>
<keyword evidence="3" id="KW-1185">Reference proteome</keyword>
<proteinExistence type="predicted"/>
<evidence type="ECO:0000313" key="3">
    <source>
        <dbReference type="Proteomes" id="UP000239477"/>
    </source>
</evidence>
<reference evidence="2 3" key="1">
    <citation type="submission" date="2017-09" db="EMBL/GenBank/DDBJ databases">
        <title>Genomic, metabolic, and phenotypic characteristics of bacterial isolates from the natural microbiome of the model nematode Caenorhabditis elegans.</title>
        <authorList>
            <person name="Zimmermann J."/>
            <person name="Obeng N."/>
            <person name="Yang W."/>
            <person name="Obeng O."/>
            <person name="Kissoyan K."/>
            <person name="Pees B."/>
            <person name="Dirksen P."/>
            <person name="Hoppner M."/>
            <person name="Franke A."/>
            <person name="Rosenstiel P."/>
            <person name="Leippe M."/>
            <person name="Dierking K."/>
            <person name="Kaleta C."/>
            <person name="Schulenburg H."/>
        </authorList>
    </citation>
    <scope>NUCLEOTIDE SEQUENCE [LARGE SCALE GENOMIC DNA]</scope>
    <source>
        <strain evidence="2 3">MYb73</strain>
    </source>
</reference>
<keyword evidence="2" id="KW-0255">Endonuclease</keyword>
<dbReference type="RefSeq" id="WP_105240797.1">
    <property type="nucleotide sequence ID" value="NZ_CP023270.1"/>
</dbReference>
<dbReference type="Proteomes" id="UP000239477">
    <property type="component" value="Chromosome"/>
</dbReference>
<dbReference type="CDD" id="cd00085">
    <property type="entry name" value="HNHc"/>
    <property type="match status" value="1"/>
</dbReference>
<evidence type="ECO:0000313" key="2">
    <source>
        <dbReference type="EMBL" id="AVJ30170.1"/>
    </source>
</evidence>
<dbReference type="OrthoDB" id="5292295at2"/>
<keyword evidence="2" id="KW-0378">Hydrolase</keyword>
<evidence type="ECO:0000259" key="1">
    <source>
        <dbReference type="SMART" id="SM00507"/>
    </source>
</evidence>